<evidence type="ECO:0000313" key="2">
    <source>
        <dbReference type="Proteomes" id="UP000324222"/>
    </source>
</evidence>
<dbReference type="Proteomes" id="UP000324222">
    <property type="component" value="Unassembled WGS sequence"/>
</dbReference>
<gene>
    <name evidence="1" type="ORF">E2C01_061025</name>
</gene>
<dbReference type="EMBL" id="VSRR010025434">
    <property type="protein sequence ID" value="MPC66870.1"/>
    <property type="molecule type" value="Genomic_DNA"/>
</dbReference>
<comment type="caution">
    <text evidence="1">The sequence shown here is derived from an EMBL/GenBank/DDBJ whole genome shotgun (WGS) entry which is preliminary data.</text>
</comment>
<reference evidence="1 2" key="1">
    <citation type="submission" date="2019-05" db="EMBL/GenBank/DDBJ databases">
        <title>Another draft genome of Portunus trituberculatus and its Hox gene families provides insights of decapod evolution.</title>
        <authorList>
            <person name="Jeong J.-H."/>
            <person name="Song I."/>
            <person name="Kim S."/>
            <person name="Choi T."/>
            <person name="Kim D."/>
            <person name="Ryu S."/>
            <person name="Kim W."/>
        </authorList>
    </citation>
    <scope>NUCLEOTIDE SEQUENCE [LARGE SCALE GENOMIC DNA]</scope>
    <source>
        <tissue evidence="1">Muscle</tissue>
    </source>
</reference>
<proteinExistence type="predicted"/>
<name>A0A5B7H448_PORTR</name>
<protein>
    <submittedName>
        <fullName evidence="1">Uncharacterized protein</fullName>
    </submittedName>
</protein>
<keyword evidence="2" id="KW-1185">Reference proteome</keyword>
<dbReference type="AlphaFoldDB" id="A0A5B7H448"/>
<evidence type="ECO:0000313" key="1">
    <source>
        <dbReference type="EMBL" id="MPC66870.1"/>
    </source>
</evidence>
<accession>A0A5B7H448</accession>
<sequence>MEHCETEYGMTGCVYPRRQNTSDAQTLSAGRCLRITCTDTTPECVPTRAIVFKKIVQSCALCVSCSGGSGVTEHVPRGAYSSSLSSGHRGNLRHCKIKKDDIWAVLFIHFSYEGRCKRILLIGDPVLAGSRMNIAPSPSLFLFGFTAMDDPLPPSLPHSLPPPVAGEHHAATHFCPVVAPSARRHSTPVLFALICPHIAHAECKQFPPLHNEKQTVWERSDDEESVGSLDSGKRSFYICAITSIRIPIRAHQVPFSLPTYLQHSVTPLPRLMLLSFFSYSVSGWRLGDGVVSACKAMSRARLVCKVGVGKKGTVYTQNLRDDFSKLCYGDTLYVGSTDMF</sequence>
<organism evidence="1 2">
    <name type="scientific">Portunus trituberculatus</name>
    <name type="common">Swimming crab</name>
    <name type="synonym">Neptunus trituberculatus</name>
    <dbReference type="NCBI Taxonomy" id="210409"/>
    <lineage>
        <taxon>Eukaryota</taxon>
        <taxon>Metazoa</taxon>
        <taxon>Ecdysozoa</taxon>
        <taxon>Arthropoda</taxon>
        <taxon>Crustacea</taxon>
        <taxon>Multicrustacea</taxon>
        <taxon>Malacostraca</taxon>
        <taxon>Eumalacostraca</taxon>
        <taxon>Eucarida</taxon>
        <taxon>Decapoda</taxon>
        <taxon>Pleocyemata</taxon>
        <taxon>Brachyura</taxon>
        <taxon>Eubrachyura</taxon>
        <taxon>Portunoidea</taxon>
        <taxon>Portunidae</taxon>
        <taxon>Portuninae</taxon>
        <taxon>Portunus</taxon>
    </lineage>
</organism>